<dbReference type="PANTHER" id="PTHR24112">
    <property type="entry name" value="LEUCINE-RICH REPEAT, ISOFORM F-RELATED"/>
    <property type="match status" value="1"/>
</dbReference>
<gene>
    <name evidence="11" type="ORF">QTP70_022440</name>
</gene>
<dbReference type="InterPro" id="IPR043502">
    <property type="entry name" value="DNA/RNA_pol_sf"/>
</dbReference>
<evidence type="ECO:0000256" key="5">
    <source>
        <dbReference type="ARBA" id="ARBA00038315"/>
    </source>
</evidence>
<evidence type="ECO:0000256" key="4">
    <source>
        <dbReference type="ARBA" id="ARBA00022737"/>
    </source>
</evidence>
<evidence type="ECO:0000256" key="1">
    <source>
        <dbReference type="ARBA" id="ARBA00010879"/>
    </source>
</evidence>
<feature type="non-terminal residue" evidence="11">
    <location>
        <position position="603"/>
    </location>
</feature>
<dbReference type="Gene3D" id="3.80.10.10">
    <property type="entry name" value="Ribonuclease Inhibitor"/>
    <property type="match status" value="4"/>
</dbReference>
<dbReference type="SUPFAM" id="SSF52047">
    <property type="entry name" value="RNI-like"/>
    <property type="match status" value="1"/>
</dbReference>
<comment type="similarity">
    <text evidence="1">Belongs to the beta type-B retroviral polymerase family. HERV class-II K(HML-2) pol subfamily.</text>
</comment>
<dbReference type="PROSITE" id="PS50878">
    <property type="entry name" value="RT_POL"/>
    <property type="match status" value="1"/>
</dbReference>
<keyword evidence="4" id="KW-0677">Repeat</keyword>
<dbReference type="PANTHER" id="PTHR24112:SF9">
    <property type="entry name" value="PROTEIN PHOSPHATASE 1 REGULATORY SUBUNIT 37"/>
    <property type="match status" value="1"/>
</dbReference>
<dbReference type="InterPro" id="IPR000477">
    <property type="entry name" value="RT_dom"/>
</dbReference>
<evidence type="ECO:0000259" key="10">
    <source>
        <dbReference type="PROSITE" id="PS50878"/>
    </source>
</evidence>
<dbReference type="Pfam" id="PF00078">
    <property type="entry name" value="RVT_1"/>
    <property type="match status" value="1"/>
</dbReference>
<dbReference type="InterPro" id="IPR001611">
    <property type="entry name" value="Leu-rich_rpt"/>
</dbReference>
<reference evidence="11" key="1">
    <citation type="submission" date="2023-06" db="EMBL/GenBank/DDBJ databases">
        <title>Male Hemibagrus guttatus genome.</title>
        <authorList>
            <person name="Bian C."/>
        </authorList>
    </citation>
    <scope>NUCLEOTIDE SEQUENCE</scope>
    <source>
        <strain evidence="11">Male_cb2023</strain>
        <tissue evidence="11">Muscle</tissue>
    </source>
</reference>
<evidence type="ECO:0000256" key="8">
    <source>
        <dbReference type="SAM" id="MobiDB-lite"/>
    </source>
</evidence>
<evidence type="ECO:0000256" key="9">
    <source>
        <dbReference type="SAM" id="Phobius"/>
    </source>
</evidence>
<comment type="similarity">
    <text evidence="5">Belongs to the PPP1R37 family.</text>
</comment>
<dbReference type="InterPro" id="IPR043128">
    <property type="entry name" value="Rev_trsase/Diguanyl_cyclase"/>
</dbReference>
<dbReference type="SMART" id="SM00368">
    <property type="entry name" value="LRR_RI"/>
    <property type="match status" value="6"/>
</dbReference>
<feature type="transmembrane region" description="Helical" evidence="9">
    <location>
        <begin position="197"/>
        <end position="216"/>
    </location>
</feature>
<dbReference type="GO" id="GO:0004523">
    <property type="term" value="F:RNA-DNA hybrid ribonuclease activity"/>
    <property type="evidence" value="ECO:0007669"/>
    <property type="project" value="UniProtKB-EC"/>
</dbReference>
<evidence type="ECO:0000256" key="6">
    <source>
        <dbReference type="ARBA" id="ARBA00040684"/>
    </source>
</evidence>
<dbReference type="Gene3D" id="3.30.70.270">
    <property type="match status" value="1"/>
</dbReference>
<keyword evidence="9" id="KW-0472">Membrane</keyword>
<evidence type="ECO:0000313" key="12">
    <source>
        <dbReference type="Proteomes" id="UP001274896"/>
    </source>
</evidence>
<keyword evidence="3" id="KW-0433">Leucine-rich repeat</keyword>
<feature type="region of interest" description="Disordered" evidence="8">
    <location>
        <begin position="580"/>
        <end position="603"/>
    </location>
</feature>
<keyword evidence="12" id="KW-1185">Reference proteome</keyword>
<comment type="caution">
    <text evidence="11">The sequence shown here is derived from an EMBL/GenBank/DDBJ whole genome shotgun (WGS) entry which is preliminary data.</text>
</comment>
<keyword evidence="9" id="KW-0812">Transmembrane</keyword>
<sequence>MYERSRTVVRCAVGQTEEFNVEVGLHQGSALSPFLFAIVMDQLSEEVRQESPWTMMFADDIVICSESREQVEENLERWRFALERRGMKVSRSKTEYMCVNEREGSGTVRLQGEEVKKVQEFKYLGSTVQKRVQAGWNGWRKVSEVLCDRKISARIKGKVYRTVVRAAMLYGLETVSLRKRQESELEVAELKMLSKRLAVWFYFLIISILKFPPLGVRLDYRSCESLEEILKSVRFNLINLQGAELEEHGASSLMDMISYYDSATHLDVSCNKSMGVSGWQALSRLLIQKAASHFSTPFLLSRLRFSDLICIPSAGESRSLWRLDACNIPIEDYPAQALSRALLSSRLTILHLENTGLSGKPLFTLVCALKKNIALQELYLCDNELNSFHDSMQLGELLKYNRTLLTLDLSNNAVSDSGLEELCDGLRVQKSGLRTLVLHNNRITHHGMTHLGCVLPLLRTLETLDLSANDLEDRGLHALKEALISNRSISRLNLASVRITCEGAVVLAEFLAESRFLQSLDVRQNLVLTGGLMAFALALKLNRTLIHLDLDQNPKEEKLPCTYRICPTFHVSLLKLAHEPHPDNGATTEPPPTLEIDGAPAYQ</sequence>
<dbReference type="InterPro" id="IPR051279">
    <property type="entry name" value="PP1-Reg/Actin-Interact_Protein"/>
</dbReference>
<protein>
    <recommendedName>
        <fullName evidence="6">Protein phosphatase 1 regulatory subunit 37</fullName>
        <ecNumber evidence="2">3.1.26.4</ecNumber>
    </recommendedName>
    <alternativeName>
        <fullName evidence="7">Leucine-rich repeat-containing protein 68</fullName>
    </alternativeName>
</protein>
<feature type="domain" description="Reverse transcriptase" evidence="10">
    <location>
        <begin position="1"/>
        <end position="128"/>
    </location>
</feature>
<dbReference type="InterPro" id="IPR032675">
    <property type="entry name" value="LRR_dom_sf"/>
</dbReference>
<evidence type="ECO:0000256" key="3">
    <source>
        <dbReference type="ARBA" id="ARBA00022614"/>
    </source>
</evidence>
<organism evidence="11 12">
    <name type="scientific">Hemibagrus guttatus</name>
    <dbReference type="NCBI Taxonomy" id="175788"/>
    <lineage>
        <taxon>Eukaryota</taxon>
        <taxon>Metazoa</taxon>
        <taxon>Chordata</taxon>
        <taxon>Craniata</taxon>
        <taxon>Vertebrata</taxon>
        <taxon>Euteleostomi</taxon>
        <taxon>Actinopterygii</taxon>
        <taxon>Neopterygii</taxon>
        <taxon>Teleostei</taxon>
        <taxon>Ostariophysi</taxon>
        <taxon>Siluriformes</taxon>
        <taxon>Bagridae</taxon>
        <taxon>Hemibagrus</taxon>
    </lineage>
</organism>
<dbReference type="EC" id="3.1.26.4" evidence="2"/>
<dbReference type="SUPFAM" id="SSF56672">
    <property type="entry name" value="DNA/RNA polymerases"/>
    <property type="match status" value="1"/>
</dbReference>
<proteinExistence type="inferred from homology"/>
<dbReference type="AlphaFoldDB" id="A0AAE0R099"/>
<evidence type="ECO:0000256" key="2">
    <source>
        <dbReference type="ARBA" id="ARBA00012180"/>
    </source>
</evidence>
<dbReference type="EMBL" id="JAUCMX010000008">
    <property type="protein sequence ID" value="KAK3537900.1"/>
    <property type="molecule type" value="Genomic_DNA"/>
</dbReference>
<name>A0AAE0R099_9TELE</name>
<accession>A0AAE0R099</accession>
<dbReference type="Pfam" id="PF13516">
    <property type="entry name" value="LRR_6"/>
    <property type="match status" value="2"/>
</dbReference>
<dbReference type="Proteomes" id="UP001274896">
    <property type="component" value="Unassembled WGS sequence"/>
</dbReference>
<evidence type="ECO:0000313" key="11">
    <source>
        <dbReference type="EMBL" id="KAK3537900.1"/>
    </source>
</evidence>
<evidence type="ECO:0000256" key="7">
    <source>
        <dbReference type="ARBA" id="ARBA00041209"/>
    </source>
</evidence>
<keyword evidence="9" id="KW-1133">Transmembrane helix</keyword>